<dbReference type="Proteomes" id="UP000366051">
    <property type="component" value="Chromosome"/>
</dbReference>
<dbReference type="RefSeq" id="WP_153725559.1">
    <property type="nucleotide sequence ID" value="NZ_CP045875.1"/>
</dbReference>
<dbReference type="Pfam" id="PF07833">
    <property type="entry name" value="Cu_amine_oxidN1"/>
    <property type="match status" value="1"/>
</dbReference>
<dbReference type="Gene3D" id="3.30.457.10">
    <property type="entry name" value="Copper amine oxidase-like, N-terminal domain"/>
    <property type="match status" value="1"/>
</dbReference>
<gene>
    <name evidence="3" type="ORF">FTV88_2266</name>
</gene>
<dbReference type="OrthoDB" id="9809781at2"/>
<dbReference type="AlphaFoldDB" id="A0A5Q2MZF6"/>
<evidence type="ECO:0008006" key="5">
    <source>
        <dbReference type="Google" id="ProtNLM"/>
    </source>
</evidence>
<feature type="domain" description="Phosphodiester glycosidase" evidence="2">
    <location>
        <begin position="244"/>
        <end position="396"/>
    </location>
</feature>
<dbReference type="Pfam" id="PF09992">
    <property type="entry name" value="NAGPA"/>
    <property type="match status" value="1"/>
</dbReference>
<evidence type="ECO:0000313" key="4">
    <source>
        <dbReference type="Proteomes" id="UP000366051"/>
    </source>
</evidence>
<dbReference type="InterPro" id="IPR036582">
    <property type="entry name" value="Mao_N_sf"/>
</dbReference>
<reference evidence="4" key="1">
    <citation type="submission" date="2019-11" db="EMBL/GenBank/DDBJ databases">
        <title>Genome sequence of Heliorestis convoluta strain HH, an alkaliphilic and minimalistic phototrophic bacterium from a soda lake in Egypt.</title>
        <authorList>
            <person name="Dewey E.D."/>
            <person name="Stokes L.M."/>
            <person name="Burchell B.M."/>
            <person name="Shaffer K.N."/>
            <person name="Huntington A.M."/>
            <person name="Baker J.M."/>
            <person name="Nadendla S."/>
            <person name="Giglio M.G."/>
            <person name="Touchman J.W."/>
            <person name="Blankenship R.E."/>
            <person name="Madigan M.T."/>
            <person name="Sattley W.M."/>
        </authorList>
    </citation>
    <scope>NUCLEOTIDE SEQUENCE [LARGE SCALE GENOMIC DNA]</scope>
    <source>
        <strain evidence="4">HH</strain>
    </source>
</reference>
<organism evidence="3 4">
    <name type="scientific">Heliorestis convoluta</name>
    <dbReference type="NCBI Taxonomy" id="356322"/>
    <lineage>
        <taxon>Bacteria</taxon>
        <taxon>Bacillati</taxon>
        <taxon>Bacillota</taxon>
        <taxon>Clostridia</taxon>
        <taxon>Eubacteriales</taxon>
        <taxon>Heliobacteriaceae</taxon>
        <taxon>Heliorestis</taxon>
    </lineage>
</organism>
<evidence type="ECO:0000259" key="1">
    <source>
        <dbReference type="Pfam" id="PF07833"/>
    </source>
</evidence>
<evidence type="ECO:0000259" key="2">
    <source>
        <dbReference type="Pfam" id="PF09992"/>
    </source>
</evidence>
<dbReference type="PANTHER" id="PTHR40446:SF2">
    <property type="entry name" value="N-ACETYLGLUCOSAMINE-1-PHOSPHODIESTER ALPHA-N-ACETYLGLUCOSAMINIDASE"/>
    <property type="match status" value="1"/>
</dbReference>
<dbReference type="SUPFAM" id="SSF55383">
    <property type="entry name" value="Copper amine oxidase, domain N"/>
    <property type="match status" value="1"/>
</dbReference>
<feature type="domain" description="Copper amine oxidase-like N-terminal" evidence="1">
    <location>
        <begin position="604"/>
        <end position="710"/>
    </location>
</feature>
<dbReference type="InterPro" id="IPR018711">
    <property type="entry name" value="NAGPA"/>
</dbReference>
<protein>
    <recommendedName>
        <fullName evidence="5">Copper amine oxidase</fullName>
    </recommendedName>
</protein>
<dbReference type="EMBL" id="CP045875">
    <property type="protein sequence ID" value="QGG48364.1"/>
    <property type="molecule type" value="Genomic_DNA"/>
</dbReference>
<dbReference type="InterPro" id="IPR012854">
    <property type="entry name" value="Cu_amine_oxidase-like_N"/>
</dbReference>
<proteinExistence type="predicted"/>
<evidence type="ECO:0000313" key="3">
    <source>
        <dbReference type="EMBL" id="QGG48364.1"/>
    </source>
</evidence>
<sequence>MFNVIRTQKILLATFFSLWTFLLYGPVVEAHTPIPSDSIALKESRPVTAGAQLHEYLWHTEHGPAKIFVIEVDLTHPYIHIDTMAGKGKITERLNVTAMARNNGAVAAINGDFYNMTAEGSPIGPMVMDGRLITSPIRNSGLYAFGITEELKAYIDSFTFWGTVKAPTGALFEISGLNKTFYRMNPDNSHGFTNRLQLYDEFWGGSTRGHDGLNPPTEMVLVDGQVIAFSVDEYYPGPIKTGMQILRGHGQAADFLLENFQIGDFVQIDYAFGPEVEWRTVLGGHSMLVKEGQVIPYAREAATLDGLRARTALGFSKDRQTLYLVGIEGRTEESKGLRLANLARFMHHIGSYEALNLDGGGSTTMAARPLGDMQPRQVFRTEQGTERLVVNGLGIFSTAPPGRMAGLRLTGNTLLLPSEAIAYQLYVYDEYYNPVDVATLRPRWQLTGTVGTLENNRLQVERSGQAIVEVAVENFRATLPIRVLGIDDIASIKIATTAKEMNLATPNQSVPLTLSLTTKEKEQRAIAPSMVEWILYNAQGTVSPSGQLTMQGTELVDGEFITLAARYSDGERYHQDWLLLQRQGDKLLFVDKKDLPTRAIGMELNNLPFYTDPAPYIKNERTLIPMRRIFEALRAEVSWNGEEQSVTAQRGDDTITLFIGSKEAYHNGELVMLDVAPEIYQDRTMIPLRFVSEALGATVEWDALNWVVRIFSDNKMD</sequence>
<dbReference type="KEGG" id="hcv:FTV88_2266"/>
<dbReference type="PANTHER" id="PTHR40446">
    <property type="entry name" value="N-ACETYLGLUCOSAMINE-1-PHOSPHODIESTER ALPHA-N-ACETYLGLUCOSAMINIDASE"/>
    <property type="match status" value="1"/>
</dbReference>
<accession>A0A5Q2MZF6</accession>
<name>A0A5Q2MZF6_9FIRM</name>
<keyword evidence="4" id="KW-1185">Reference proteome</keyword>